<dbReference type="Pfam" id="PF00172">
    <property type="entry name" value="Zn_clus"/>
    <property type="match status" value="1"/>
</dbReference>
<dbReference type="PROSITE" id="PS50048">
    <property type="entry name" value="ZN2_CY6_FUNGAL_2"/>
    <property type="match status" value="1"/>
</dbReference>
<keyword evidence="1" id="KW-0539">Nucleus</keyword>
<dbReference type="AlphaFoldDB" id="A0A6A6DVD5"/>
<protein>
    <recommendedName>
        <fullName evidence="3">Zn(2)-C6 fungal-type domain-containing protein</fullName>
    </recommendedName>
</protein>
<evidence type="ECO:0000256" key="2">
    <source>
        <dbReference type="SAM" id="MobiDB-lite"/>
    </source>
</evidence>
<dbReference type="Gene3D" id="4.10.240.10">
    <property type="entry name" value="Zn(2)-C6 fungal-type DNA-binding domain"/>
    <property type="match status" value="1"/>
</dbReference>
<name>A0A6A6DVD5_9PEZI</name>
<dbReference type="OrthoDB" id="5386330at2759"/>
<keyword evidence="5" id="KW-1185">Reference proteome</keyword>
<dbReference type="GO" id="GO:0008270">
    <property type="term" value="F:zinc ion binding"/>
    <property type="evidence" value="ECO:0007669"/>
    <property type="project" value="InterPro"/>
</dbReference>
<reference evidence="4" key="1">
    <citation type="journal article" date="2020" name="Stud. Mycol.">
        <title>101 Dothideomycetes genomes: a test case for predicting lifestyles and emergence of pathogens.</title>
        <authorList>
            <person name="Haridas S."/>
            <person name="Albert R."/>
            <person name="Binder M."/>
            <person name="Bloem J."/>
            <person name="Labutti K."/>
            <person name="Salamov A."/>
            <person name="Andreopoulos B."/>
            <person name="Baker S."/>
            <person name="Barry K."/>
            <person name="Bills G."/>
            <person name="Bluhm B."/>
            <person name="Cannon C."/>
            <person name="Castanera R."/>
            <person name="Culley D."/>
            <person name="Daum C."/>
            <person name="Ezra D."/>
            <person name="Gonzalez J."/>
            <person name="Henrissat B."/>
            <person name="Kuo A."/>
            <person name="Liang C."/>
            <person name="Lipzen A."/>
            <person name="Lutzoni F."/>
            <person name="Magnuson J."/>
            <person name="Mondo S."/>
            <person name="Nolan M."/>
            <person name="Ohm R."/>
            <person name="Pangilinan J."/>
            <person name="Park H.-J."/>
            <person name="Ramirez L."/>
            <person name="Alfaro M."/>
            <person name="Sun H."/>
            <person name="Tritt A."/>
            <person name="Yoshinaga Y."/>
            <person name="Zwiers L.-H."/>
            <person name="Turgeon B."/>
            <person name="Goodwin S."/>
            <person name="Spatafora J."/>
            <person name="Crous P."/>
            <person name="Grigoriev I."/>
        </authorList>
    </citation>
    <scope>NUCLEOTIDE SEQUENCE</scope>
    <source>
        <strain evidence="4">CBS 207.26</strain>
    </source>
</reference>
<dbReference type="CDD" id="cd00067">
    <property type="entry name" value="GAL4"/>
    <property type="match status" value="1"/>
</dbReference>
<dbReference type="SMART" id="SM00066">
    <property type="entry name" value="GAL4"/>
    <property type="match status" value="1"/>
</dbReference>
<evidence type="ECO:0000256" key="1">
    <source>
        <dbReference type="ARBA" id="ARBA00023242"/>
    </source>
</evidence>
<dbReference type="InterPro" id="IPR001138">
    <property type="entry name" value="Zn2Cys6_DnaBD"/>
</dbReference>
<feature type="region of interest" description="Disordered" evidence="2">
    <location>
        <begin position="52"/>
        <end position="78"/>
    </location>
</feature>
<evidence type="ECO:0000259" key="3">
    <source>
        <dbReference type="PROSITE" id="PS50048"/>
    </source>
</evidence>
<feature type="domain" description="Zn(2)-C6 fungal-type" evidence="3">
    <location>
        <begin position="19"/>
        <end position="49"/>
    </location>
</feature>
<dbReference type="InterPro" id="IPR053157">
    <property type="entry name" value="Sterol_Uptake_Regulator"/>
</dbReference>
<dbReference type="EMBL" id="ML994651">
    <property type="protein sequence ID" value="KAF2181646.1"/>
    <property type="molecule type" value="Genomic_DNA"/>
</dbReference>
<dbReference type="PANTHER" id="PTHR47784">
    <property type="entry name" value="STEROL UPTAKE CONTROL PROTEIN 2"/>
    <property type="match status" value="1"/>
</dbReference>
<evidence type="ECO:0000313" key="5">
    <source>
        <dbReference type="Proteomes" id="UP000800200"/>
    </source>
</evidence>
<dbReference type="PROSITE" id="PS00463">
    <property type="entry name" value="ZN2_CY6_FUNGAL_1"/>
    <property type="match status" value="1"/>
</dbReference>
<dbReference type="SUPFAM" id="SSF57701">
    <property type="entry name" value="Zn2/Cys6 DNA-binding domain"/>
    <property type="match status" value="1"/>
</dbReference>
<sequence length="393" mass="44032">MTSESKVYKKRPHRKVKSGCATCKRRKIKCDEEKPQCSNCARYSAECIYPSPSTSDLSRDQVSASTSATPPHVPTPESVAEDLMAGQCPSTGHELPLRDLALLHQWHISTCYGFGDGSPGGSDPWRVEAPLLGQQCPFLMRGILAVSALHLARVATDQATRFKYIQEAAYHQDLALPEYRAAISNVTAQNCNAILAFSALLTVYSFAVPKDSGGLFVGGAPPEWIFLHRGVGDIPPKWQDWIDKGPMKEQMHRRRVQQVEPALNPDDYRLIGLHQILTNLPPGEQSEGLHYDQALHWLRQAFALTFSPESRIGPKYAVLFWVEKVDNGYLELLGLQRPRALVLLAHCCILLKRAANFWYLDGFAEHLLMELKPYLSDDFLPWIEWPLQACGVI</sequence>
<feature type="compositionally biased region" description="Polar residues" evidence="2">
    <location>
        <begin position="52"/>
        <end position="69"/>
    </location>
</feature>
<dbReference type="Proteomes" id="UP000800200">
    <property type="component" value="Unassembled WGS sequence"/>
</dbReference>
<organism evidence="4 5">
    <name type="scientific">Zopfia rhizophila CBS 207.26</name>
    <dbReference type="NCBI Taxonomy" id="1314779"/>
    <lineage>
        <taxon>Eukaryota</taxon>
        <taxon>Fungi</taxon>
        <taxon>Dikarya</taxon>
        <taxon>Ascomycota</taxon>
        <taxon>Pezizomycotina</taxon>
        <taxon>Dothideomycetes</taxon>
        <taxon>Dothideomycetes incertae sedis</taxon>
        <taxon>Zopfiaceae</taxon>
        <taxon>Zopfia</taxon>
    </lineage>
</organism>
<evidence type="ECO:0000313" key="4">
    <source>
        <dbReference type="EMBL" id="KAF2181646.1"/>
    </source>
</evidence>
<dbReference type="GO" id="GO:0001228">
    <property type="term" value="F:DNA-binding transcription activator activity, RNA polymerase II-specific"/>
    <property type="evidence" value="ECO:0007669"/>
    <property type="project" value="TreeGrafter"/>
</dbReference>
<dbReference type="InterPro" id="IPR036864">
    <property type="entry name" value="Zn2-C6_fun-type_DNA-bd_sf"/>
</dbReference>
<accession>A0A6A6DVD5</accession>
<dbReference type="PANTHER" id="PTHR47784:SF5">
    <property type="entry name" value="STEROL UPTAKE CONTROL PROTEIN 2"/>
    <property type="match status" value="1"/>
</dbReference>
<gene>
    <name evidence="4" type="ORF">K469DRAFT_254537</name>
</gene>
<proteinExistence type="predicted"/>